<evidence type="ECO:0000259" key="8">
    <source>
        <dbReference type="Pfam" id="PF02878"/>
    </source>
</evidence>
<dbReference type="Gene3D" id="3.40.120.10">
    <property type="entry name" value="Alpha-D-Glucose-1,6-Bisphosphate, subunit A, domain 3"/>
    <property type="match status" value="3"/>
</dbReference>
<evidence type="ECO:0000313" key="12">
    <source>
        <dbReference type="Proteomes" id="UP000183447"/>
    </source>
</evidence>
<dbReference type="InterPro" id="IPR005846">
    <property type="entry name" value="A-D-PHexomutase_a/b/a-III"/>
</dbReference>
<dbReference type="PANTHER" id="PTHR42946:SF1">
    <property type="entry name" value="PHOSPHOGLUCOMUTASE (ALPHA-D-GLUCOSE-1,6-BISPHOSPHATE-DEPENDENT)"/>
    <property type="match status" value="1"/>
</dbReference>
<reference evidence="11 12" key="1">
    <citation type="submission" date="2016-11" db="EMBL/GenBank/DDBJ databases">
        <authorList>
            <person name="Jaros S."/>
            <person name="Januszkiewicz K."/>
            <person name="Wedrychowicz H."/>
        </authorList>
    </citation>
    <scope>NUCLEOTIDE SEQUENCE [LARGE SCALE GENOMIC DNA]</scope>
    <source>
        <strain evidence="11 12">ATCC 23634</strain>
    </source>
</reference>
<dbReference type="GO" id="GO:0005975">
    <property type="term" value="P:carbohydrate metabolic process"/>
    <property type="evidence" value="ECO:0007669"/>
    <property type="project" value="InterPro"/>
</dbReference>
<evidence type="ECO:0000256" key="6">
    <source>
        <dbReference type="ARBA" id="ARBA00023235"/>
    </source>
</evidence>
<protein>
    <submittedName>
        <fullName evidence="11">Phosphomannomutase</fullName>
    </submittedName>
</protein>
<comment type="similarity">
    <text evidence="2 7">Belongs to the phosphohexose mutase family.</text>
</comment>
<dbReference type="Pfam" id="PF02878">
    <property type="entry name" value="PGM_PMM_I"/>
    <property type="match status" value="1"/>
</dbReference>
<gene>
    <name evidence="11" type="ORF">SAMN02983003_0774</name>
</gene>
<keyword evidence="12" id="KW-1185">Reference proteome</keyword>
<dbReference type="InterPro" id="IPR005845">
    <property type="entry name" value="A-D-PHexomutase_a/b/a-II"/>
</dbReference>
<organism evidence="11 12">
    <name type="scientific">Devosia enhydra</name>
    <dbReference type="NCBI Taxonomy" id="665118"/>
    <lineage>
        <taxon>Bacteria</taxon>
        <taxon>Pseudomonadati</taxon>
        <taxon>Pseudomonadota</taxon>
        <taxon>Alphaproteobacteria</taxon>
        <taxon>Hyphomicrobiales</taxon>
        <taxon>Devosiaceae</taxon>
        <taxon>Devosia</taxon>
    </lineage>
</organism>
<proteinExistence type="inferred from homology"/>
<dbReference type="Pfam" id="PF02880">
    <property type="entry name" value="PGM_PMM_III"/>
    <property type="match status" value="1"/>
</dbReference>
<dbReference type="GO" id="GO:0000287">
    <property type="term" value="F:magnesium ion binding"/>
    <property type="evidence" value="ECO:0007669"/>
    <property type="project" value="InterPro"/>
</dbReference>
<dbReference type="Proteomes" id="UP000183447">
    <property type="component" value="Unassembled WGS sequence"/>
</dbReference>
<comment type="cofactor">
    <cofactor evidence="1">
        <name>Mg(2+)</name>
        <dbReference type="ChEBI" id="CHEBI:18420"/>
    </cofactor>
</comment>
<evidence type="ECO:0000256" key="3">
    <source>
        <dbReference type="ARBA" id="ARBA00022553"/>
    </source>
</evidence>
<keyword evidence="6" id="KW-0413">Isomerase</keyword>
<dbReference type="Gene3D" id="3.30.310.50">
    <property type="entry name" value="Alpha-D-phosphohexomutase, C-terminal domain"/>
    <property type="match status" value="1"/>
</dbReference>
<evidence type="ECO:0000259" key="10">
    <source>
        <dbReference type="Pfam" id="PF02880"/>
    </source>
</evidence>
<dbReference type="InterPro" id="IPR016066">
    <property type="entry name" value="A-D-PHexomutase_CS"/>
</dbReference>
<feature type="domain" description="Alpha-D-phosphohexomutase alpha/beta/alpha" evidence="10">
    <location>
        <begin position="284"/>
        <end position="383"/>
    </location>
</feature>
<dbReference type="InterPro" id="IPR016055">
    <property type="entry name" value="A-D-PHexomutase_a/b/a-I/II/III"/>
</dbReference>
<dbReference type="Pfam" id="PF02879">
    <property type="entry name" value="PGM_PMM_II"/>
    <property type="match status" value="1"/>
</dbReference>
<dbReference type="AlphaFoldDB" id="A0A1K2HUS1"/>
<accession>A0A1K2HUS1</accession>
<evidence type="ECO:0000256" key="5">
    <source>
        <dbReference type="ARBA" id="ARBA00022842"/>
    </source>
</evidence>
<sequence>MRGIVATLPARQGDIVSDKLKFGTSGLRGLAGELLDGSAQRYTAAFLLYLREVGKVGSGEVFIARDLRASSPAIAADVAAAIAGVGLTPVDIGTLPTPALALHAMANDAPSIMITGSHIPADRNGLKFYTPRGEITKADEAGILAALPKAGGPFPPAIPRDAFAQAGDRYRRRYLGLLPPGLLNGWRIGVFEHSSVARDILVSLLTRAGAEVLRLGRAESFVAVDTEATQDPLFSARQRWIDSYRLDGIVSTDGDADRPLVIDGKGGFLRGDLLGLLTARLVGAQSIVTPVTSNSAIETKGGVANVRRTRVGSPYVITGMEGARAGSEGVIVGFEANGGVLLGDTVTVNGVTLAALPTRDAVLPILAALSIAAQSRCGLADLTDAVGLSHALSDRIQDVNIDKAAEFVRRLTKETSYAAAYFVGAGKPVGLSSIDGPRFRLSGGEIVHYRPSGNAPELRCYVEAKTPERARTLLDWGLKAAAEAVGGTR</sequence>
<feature type="domain" description="Alpha-D-phosphohexomutase alpha/beta/alpha" evidence="9">
    <location>
        <begin position="185"/>
        <end position="266"/>
    </location>
</feature>
<dbReference type="InterPro" id="IPR050060">
    <property type="entry name" value="Phosphoglucosamine_mutase"/>
</dbReference>
<evidence type="ECO:0000256" key="2">
    <source>
        <dbReference type="ARBA" id="ARBA00010231"/>
    </source>
</evidence>
<dbReference type="SUPFAM" id="SSF55957">
    <property type="entry name" value="Phosphoglucomutase, C-terminal domain"/>
    <property type="match status" value="1"/>
</dbReference>
<keyword evidence="3" id="KW-0597">Phosphoprotein</keyword>
<evidence type="ECO:0000256" key="1">
    <source>
        <dbReference type="ARBA" id="ARBA00001946"/>
    </source>
</evidence>
<dbReference type="EMBL" id="FPKU01000001">
    <property type="protein sequence ID" value="SFZ81915.1"/>
    <property type="molecule type" value="Genomic_DNA"/>
</dbReference>
<dbReference type="SUPFAM" id="SSF53738">
    <property type="entry name" value="Phosphoglucomutase, first 3 domains"/>
    <property type="match status" value="3"/>
</dbReference>
<keyword evidence="4 7" id="KW-0479">Metal-binding</keyword>
<dbReference type="InterPro" id="IPR005844">
    <property type="entry name" value="A-D-PHexomutase_a/b/a-I"/>
</dbReference>
<dbReference type="PROSITE" id="PS00710">
    <property type="entry name" value="PGM_PMM"/>
    <property type="match status" value="1"/>
</dbReference>
<dbReference type="STRING" id="665118.SAMN02983003_0774"/>
<evidence type="ECO:0000256" key="4">
    <source>
        <dbReference type="ARBA" id="ARBA00022723"/>
    </source>
</evidence>
<name>A0A1K2HUS1_9HYPH</name>
<keyword evidence="5 7" id="KW-0460">Magnesium</keyword>
<evidence type="ECO:0000256" key="7">
    <source>
        <dbReference type="RuleBase" id="RU004326"/>
    </source>
</evidence>
<dbReference type="OrthoDB" id="9803322at2"/>
<dbReference type="PANTHER" id="PTHR42946">
    <property type="entry name" value="PHOSPHOHEXOSE MUTASE"/>
    <property type="match status" value="1"/>
</dbReference>
<evidence type="ECO:0000313" key="11">
    <source>
        <dbReference type="EMBL" id="SFZ81915.1"/>
    </source>
</evidence>
<dbReference type="InterPro" id="IPR036900">
    <property type="entry name" value="A-D-PHexomutase_C_sf"/>
</dbReference>
<feature type="domain" description="Alpha-D-phosphohexomutase alpha/beta/alpha" evidence="8">
    <location>
        <begin position="20"/>
        <end position="147"/>
    </location>
</feature>
<dbReference type="GO" id="GO:0004615">
    <property type="term" value="F:phosphomannomutase activity"/>
    <property type="evidence" value="ECO:0007669"/>
    <property type="project" value="TreeGrafter"/>
</dbReference>
<evidence type="ECO:0000259" key="9">
    <source>
        <dbReference type="Pfam" id="PF02879"/>
    </source>
</evidence>